<evidence type="ECO:0000256" key="4">
    <source>
        <dbReference type="ARBA" id="ARBA00022825"/>
    </source>
</evidence>
<keyword evidence="8" id="KW-0472">Membrane</keyword>
<keyword evidence="8" id="KW-1133">Transmembrane helix</keyword>
<dbReference type="InterPro" id="IPR023827">
    <property type="entry name" value="Peptidase_S8_Asp-AS"/>
</dbReference>
<feature type="domain" description="Peptidase S8/S53" evidence="9">
    <location>
        <begin position="74"/>
        <end position="380"/>
    </location>
</feature>
<evidence type="ECO:0000256" key="5">
    <source>
        <dbReference type="PROSITE-ProRule" id="PRU01240"/>
    </source>
</evidence>
<sequence>MTHTFLLSNTSTDSFPVRRRRWGSRARSLVSAGLVAAIFGAGVFAPAASADEAREQQYWIKDYGIDQAWKVTRGAGVTVAVIDSGVDTSHQDLSGAMAGGYDASGAGAKNGSKPLGSLPEHGTLVATMLAGRGNNSELIGKLRAQREKAQESAAASAKASASAKAAASSSSAKPSPLPKPGPGDSGIIGVAPEAKLLSVSLLMGEDNPGGPDVDAQVADAVKWSVDNGAKVINISLGSTGQDWPESWDDAFLYAEQKDVLIVAAAGNRSGGMLQVGAPATIPGVLVVAGVDRDNKASWDSSTQGISIGVAAPAVDLVGGIPGGGYTTWSGTSGAAPIVAGVAALIRAKYPELSAAEVRHRIEATAKDAGPDGFDNQYGFGLIDANAALTAELPAWEPDASDTIAEWIRVHRRGTVPSPSAIAAEPSDTGQPSTHAAPEPVTPARGTSVPALMVLSAGLLILVTGATAVVLYVQRRKNS</sequence>
<evidence type="ECO:0000256" key="6">
    <source>
        <dbReference type="RuleBase" id="RU003355"/>
    </source>
</evidence>
<dbReference type="Pfam" id="PF00082">
    <property type="entry name" value="Peptidase_S8"/>
    <property type="match status" value="1"/>
</dbReference>
<dbReference type="PROSITE" id="PS00136">
    <property type="entry name" value="SUBTILASE_ASP"/>
    <property type="match status" value="1"/>
</dbReference>
<dbReference type="PANTHER" id="PTHR43806">
    <property type="entry name" value="PEPTIDASE S8"/>
    <property type="match status" value="1"/>
</dbReference>
<feature type="transmembrane region" description="Helical" evidence="8">
    <location>
        <begin position="28"/>
        <end position="48"/>
    </location>
</feature>
<evidence type="ECO:0000259" key="9">
    <source>
        <dbReference type="Pfam" id="PF00082"/>
    </source>
</evidence>
<accession>A0A1L2ZN19</accession>
<dbReference type="KEGG" id="nae:BHE16_05345"/>
<dbReference type="OrthoDB" id="9798386at2"/>
<dbReference type="PRINTS" id="PR00723">
    <property type="entry name" value="SUBTILISIN"/>
</dbReference>
<dbReference type="InterPro" id="IPR000209">
    <property type="entry name" value="Peptidase_S8/S53_dom"/>
</dbReference>
<evidence type="ECO:0000256" key="2">
    <source>
        <dbReference type="ARBA" id="ARBA00022670"/>
    </source>
</evidence>
<dbReference type="InterPro" id="IPR036852">
    <property type="entry name" value="Peptidase_S8/S53_dom_sf"/>
</dbReference>
<evidence type="ECO:0000256" key="1">
    <source>
        <dbReference type="ARBA" id="ARBA00011073"/>
    </source>
</evidence>
<proteinExistence type="inferred from homology"/>
<evidence type="ECO:0000256" key="8">
    <source>
        <dbReference type="SAM" id="Phobius"/>
    </source>
</evidence>
<dbReference type="Gene3D" id="3.40.50.200">
    <property type="entry name" value="Peptidase S8/S53 domain"/>
    <property type="match status" value="1"/>
</dbReference>
<dbReference type="AlphaFoldDB" id="A0A1L2ZN19"/>
<feature type="active site" description="Charge relay system" evidence="5">
    <location>
        <position position="332"/>
    </location>
</feature>
<feature type="transmembrane region" description="Helical" evidence="8">
    <location>
        <begin position="450"/>
        <end position="472"/>
    </location>
</feature>
<evidence type="ECO:0000313" key="10">
    <source>
        <dbReference type="EMBL" id="APF40539.1"/>
    </source>
</evidence>
<dbReference type="PANTHER" id="PTHR43806:SF11">
    <property type="entry name" value="CEREVISIN-RELATED"/>
    <property type="match status" value="1"/>
</dbReference>
<evidence type="ECO:0000313" key="11">
    <source>
        <dbReference type="Proteomes" id="UP000183530"/>
    </source>
</evidence>
<dbReference type="GO" id="GO:0006508">
    <property type="term" value="P:proteolysis"/>
    <property type="evidence" value="ECO:0007669"/>
    <property type="project" value="UniProtKB-KW"/>
</dbReference>
<feature type="compositionally biased region" description="Low complexity" evidence="7">
    <location>
        <begin position="165"/>
        <end position="174"/>
    </location>
</feature>
<dbReference type="InterPro" id="IPR050131">
    <property type="entry name" value="Peptidase_S8_subtilisin-like"/>
</dbReference>
<keyword evidence="4 5" id="KW-0720">Serine protease</keyword>
<dbReference type="STRING" id="556325.BHE16_05345"/>
<name>A0A1L2ZN19_9MICC</name>
<dbReference type="Proteomes" id="UP000183530">
    <property type="component" value="Chromosome"/>
</dbReference>
<feature type="region of interest" description="Disordered" evidence="7">
    <location>
        <begin position="417"/>
        <end position="443"/>
    </location>
</feature>
<protein>
    <recommendedName>
        <fullName evidence="9">Peptidase S8/S53 domain-containing protein</fullName>
    </recommendedName>
</protein>
<dbReference type="SUPFAM" id="SSF52743">
    <property type="entry name" value="Subtilisin-like"/>
    <property type="match status" value="1"/>
</dbReference>
<reference evidence="10 11" key="1">
    <citation type="submission" date="2016-11" db="EMBL/GenBank/DDBJ databases">
        <title>Genome sequencing of Zhihengliuella aestuarii B18 antagonistic to Plasmodiophora brassicae.</title>
        <authorList>
            <person name="Luo Y."/>
        </authorList>
    </citation>
    <scope>NUCLEOTIDE SEQUENCE [LARGE SCALE GENOMIC DNA]</scope>
    <source>
        <strain evidence="10 11">B18</strain>
    </source>
</reference>
<feature type="region of interest" description="Disordered" evidence="7">
    <location>
        <begin position="165"/>
        <end position="188"/>
    </location>
</feature>
<dbReference type="GO" id="GO:0004252">
    <property type="term" value="F:serine-type endopeptidase activity"/>
    <property type="evidence" value="ECO:0007669"/>
    <property type="project" value="UniProtKB-UniRule"/>
</dbReference>
<organism evidence="10 11">
    <name type="scientific">Neomicrococcus aestuarii</name>
    <dbReference type="NCBI Taxonomy" id="556325"/>
    <lineage>
        <taxon>Bacteria</taxon>
        <taxon>Bacillati</taxon>
        <taxon>Actinomycetota</taxon>
        <taxon>Actinomycetes</taxon>
        <taxon>Micrococcales</taxon>
        <taxon>Micrococcaceae</taxon>
        <taxon>Neomicrococcus</taxon>
    </lineage>
</organism>
<evidence type="ECO:0000256" key="3">
    <source>
        <dbReference type="ARBA" id="ARBA00022801"/>
    </source>
</evidence>
<dbReference type="PROSITE" id="PS51892">
    <property type="entry name" value="SUBTILASE"/>
    <property type="match status" value="1"/>
</dbReference>
<keyword evidence="2 5" id="KW-0645">Protease</keyword>
<keyword evidence="8" id="KW-0812">Transmembrane</keyword>
<dbReference type="PROSITE" id="PS00138">
    <property type="entry name" value="SUBTILASE_SER"/>
    <property type="match status" value="1"/>
</dbReference>
<evidence type="ECO:0000256" key="7">
    <source>
        <dbReference type="SAM" id="MobiDB-lite"/>
    </source>
</evidence>
<dbReference type="EMBL" id="CP018135">
    <property type="protein sequence ID" value="APF40539.1"/>
    <property type="molecule type" value="Genomic_DNA"/>
</dbReference>
<feature type="active site" description="Charge relay system" evidence="5">
    <location>
        <position position="121"/>
    </location>
</feature>
<keyword evidence="3 5" id="KW-0378">Hydrolase</keyword>
<keyword evidence="11" id="KW-1185">Reference proteome</keyword>
<comment type="similarity">
    <text evidence="1 5 6">Belongs to the peptidase S8 family.</text>
</comment>
<gene>
    <name evidence="10" type="ORF">BHE16_05345</name>
</gene>
<dbReference type="InterPro" id="IPR015500">
    <property type="entry name" value="Peptidase_S8_subtilisin-rel"/>
</dbReference>
<dbReference type="InterPro" id="IPR023828">
    <property type="entry name" value="Peptidase_S8_Ser-AS"/>
</dbReference>
<feature type="active site" description="Charge relay system" evidence="5">
    <location>
        <position position="83"/>
    </location>
</feature>